<evidence type="ECO:0000313" key="4">
    <source>
        <dbReference type="EMBL" id="KHF40622.1"/>
    </source>
</evidence>
<dbReference type="InterPro" id="IPR036163">
    <property type="entry name" value="HMA_dom_sf"/>
</dbReference>
<dbReference type="InterPro" id="IPR006121">
    <property type="entry name" value="HMA_dom"/>
</dbReference>
<feature type="domain" description="HMA" evidence="3">
    <location>
        <begin position="2"/>
        <end position="68"/>
    </location>
</feature>
<dbReference type="OrthoDB" id="9813965at2"/>
<dbReference type="eggNOG" id="COG2608">
    <property type="taxonomic scope" value="Bacteria"/>
</dbReference>
<dbReference type="InterPro" id="IPR017969">
    <property type="entry name" value="Heavy-metal-associated_CS"/>
</dbReference>
<keyword evidence="5" id="KW-1185">Reference proteome</keyword>
<evidence type="ECO:0000256" key="1">
    <source>
        <dbReference type="ARBA" id="ARBA00015313"/>
    </source>
</evidence>
<keyword evidence="2" id="KW-0479">Metal-binding</keyword>
<dbReference type="Proteomes" id="UP000030832">
    <property type="component" value="Unassembled WGS sequence"/>
</dbReference>
<accession>A0A0B0IIA6</accession>
<dbReference type="Pfam" id="PF00403">
    <property type="entry name" value="HMA"/>
    <property type="match status" value="1"/>
</dbReference>
<dbReference type="PROSITE" id="PS01047">
    <property type="entry name" value="HMA_1"/>
    <property type="match status" value="1"/>
</dbReference>
<protein>
    <recommendedName>
        <fullName evidence="1">Copper chaperone CopZ</fullName>
    </recommendedName>
</protein>
<dbReference type="STRING" id="333138.LQ50_08905"/>
<dbReference type="SUPFAM" id="SSF55008">
    <property type="entry name" value="HMA, heavy metal-associated domain"/>
    <property type="match status" value="1"/>
</dbReference>
<dbReference type="Gene3D" id="3.30.70.100">
    <property type="match status" value="1"/>
</dbReference>
<dbReference type="EMBL" id="JRJU01000008">
    <property type="protein sequence ID" value="KHF40622.1"/>
    <property type="molecule type" value="Genomic_DNA"/>
</dbReference>
<name>A0A0B0IIA6_9BACI</name>
<sequence>MKNISLQVEKMSCGNCLETVENALKGVNGVNNANASLKDKTVSVQYDELVTDVSHLVKAVEEEGYIII</sequence>
<evidence type="ECO:0000259" key="3">
    <source>
        <dbReference type="PROSITE" id="PS50846"/>
    </source>
</evidence>
<evidence type="ECO:0000313" key="5">
    <source>
        <dbReference type="Proteomes" id="UP000030832"/>
    </source>
</evidence>
<organism evidence="4 5">
    <name type="scientific">Halalkalibacter okhensis</name>
    <dbReference type="NCBI Taxonomy" id="333138"/>
    <lineage>
        <taxon>Bacteria</taxon>
        <taxon>Bacillati</taxon>
        <taxon>Bacillota</taxon>
        <taxon>Bacilli</taxon>
        <taxon>Bacillales</taxon>
        <taxon>Bacillaceae</taxon>
        <taxon>Halalkalibacter</taxon>
    </lineage>
</organism>
<evidence type="ECO:0000256" key="2">
    <source>
        <dbReference type="ARBA" id="ARBA00022723"/>
    </source>
</evidence>
<proteinExistence type="predicted"/>
<dbReference type="PANTHER" id="PTHR46594:SF4">
    <property type="entry name" value="P-TYPE CATION-TRANSPORTING ATPASE"/>
    <property type="match status" value="1"/>
</dbReference>
<dbReference type="PANTHER" id="PTHR46594">
    <property type="entry name" value="P-TYPE CATION-TRANSPORTING ATPASE"/>
    <property type="match status" value="1"/>
</dbReference>
<dbReference type="PROSITE" id="PS50846">
    <property type="entry name" value="HMA_2"/>
    <property type="match status" value="1"/>
</dbReference>
<dbReference type="AlphaFoldDB" id="A0A0B0IIA6"/>
<dbReference type="GO" id="GO:0046872">
    <property type="term" value="F:metal ion binding"/>
    <property type="evidence" value="ECO:0007669"/>
    <property type="project" value="UniProtKB-KW"/>
</dbReference>
<comment type="caution">
    <text evidence="4">The sequence shown here is derived from an EMBL/GenBank/DDBJ whole genome shotgun (WGS) entry which is preliminary data.</text>
</comment>
<dbReference type="CDD" id="cd00371">
    <property type="entry name" value="HMA"/>
    <property type="match status" value="1"/>
</dbReference>
<reference evidence="4 5" key="1">
    <citation type="submission" date="2014-09" db="EMBL/GenBank/DDBJ databases">
        <title>Genome sequencing and annotation of Bacillus Okhensis strain Kh10-101T.</title>
        <authorList>
            <person name="Prakash J.S."/>
        </authorList>
    </citation>
    <scope>NUCLEOTIDE SEQUENCE [LARGE SCALE GENOMIC DNA]</scope>
    <source>
        <strain evidence="5">Kh10-101T</strain>
    </source>
</reference>
<dbReference type="RefSeq" id="WP_034628039.1">
    <property type="nucleotide sequence ID" value="NZ_JRJU01000008.1"/>
</dbReference>
<gene>
    <name evidence="4" type="ORF">LQ50_08905</name>
</gene>